<keyword evidence="1" id="KW-1133">Transmembrane helix</keyword>
<dbReference type="RefSeq" id="WP_022375204.1">
    <property type="nucleotide sequence ID" value="NZ_JBBNIN010000009.1"/>
</dbReference>
<keyword evidence="1" id="KW-0472">Membrane</keyword>
<proteinExistence type="predicted"/>
<evidence type="ECO:0000256" key="1">
    <source>
        <dbReference type="SAM" id="Phobius"/>
    </source>
</evidence>
<feature type="transmembrane region" description="Helical" evidence="1">
    <location>
        <begin position="45"/>
        <end position="66"/>
    </location>
</feature>
<name>A0ABV1IUU2_9FIRM</name>
<accession>A0ABV1IUU2</accession>
<reference evidence="2 3" key="1">
    <citation type="submission" date="2024-04" db="EMBL/GenBank/DDBJ databases">
        <title>Human intestinal bacterial collection.</title>
        <authorList>
            <person name="Pauvert C."/>
            <person name="Hitch T.C.A."/>
            <person name="Clavel T."/>
        </authorList>
    </citation>
    <scope>NUCLEOTIDE SEQUENCE [LARGE SCALE GENOMIC DNA]</scope>
    <source>
        <strain evidence="2 3">CLA-AA-H249</strain>
    </source>
</reference>
<dbReference type="Proteomes" id="UP001482154">
    <property type="component" value="Unassembled WGS sequence"/>
</dbReference>
<feature type="transmembrane region" description="Helical" evidence="1">
    <location>
        <begin position="112"/>
        <end position="135"/>
    </location>
</feature>
<organism evidence="2 3">
    <name type="scientific">Anaerostipes amylophilus</name>
    <dbReference type="NCBI Taxonomy" id="2981779"/>
    <lineage>
        <taxon>Bacteria</taxon>
        <taxon>Bacillati</taxon>
        <taxon>Bacillota</taxon>
        <taxon>Clostridia</taxon>
        <taxon>Lachnospirales</taxon>
        <taxon>Lachnospiraceae</taxon>
        <taxon>Anaerostipes</taxon>
    </lineage>
</organism>
<sequence length="153" mass="18107">MRDKKKLIVLIVILLMPVAGIGYFIKMCLRYMKSAEMGMFFPNNFFKQFGIWSIVWIILWIVIIFIDKKCKIKKANERKISKKILQCIVMLVMVVISFWIYVSVLSGRFNQYMALVFLAEIIDVFMVTLVIKIFGNLIDIYFDRKENKEVVDK</sequence>
<evidence type="ECO:0000313" key="2">
    <source>
        <dbReference type="EMBL" id="MEQ2710999.1"/>
    </source>
</evidence>
<dbReference type="EMBL" id="JBBNIN010000009">
    <property type="protein sequence ID" value="MEQ2710999.1"/>
    <property type="molecule type" value="Genomic_DNA"/>
</dbReference>
<evidence type="ECO:0008006" key="4">
    <source>
        <dbReference type="Google" id="ProtNLM"/>
    </source>
</evidence>
<feature type="transmembrane region" description="Helical" evidence="1">
    <location>
        <begin position="87"/>
        <end position="106"/>
    </location>
</feature>
<keyword evidence="1" id="KW-0812">Transmembrane</keyword>
<evidence type="ECO:0000313" key="3">
    <source>
        <dbReference type="Proteomes" id="UP001482154"/>
    </source>
</evidence>
<feature type="transmembrane region" description="Helical" evidence="1">
    <location>
        <begin position="7"/>
        <end position="25"/>
    </location>
</feature>
<keyword evidence="3" id="KW-1185">Reference proteome</keyword>
<protein>
    <recommendedName>
        <fullName evidence="4">Conjugal transfer protein</fullName>
    </recommendedName>
</protein>
<gene>
    <name evidence="2" type="ORF">AAAU51_07430</name>
</gene>
<comment type="caution">
    <text evidence="2">The sequence shown here is derived from an EMBL/GenBank/DDBJ whole genome shotgun (WGS) entry which is preliminary data.</text>
</comment>